<evidence type="ECO:0000313" key="2">
    <source>
        <dbReference type="Proteomes" id="UP001303899"/>
    </source>
</evidence>
<name>A0ABU5SA92_9BACT</name>
<evidence type="ECO:0000313" key="1">
    <source>
        <dbReference type="EMBL" id="MEA5405392.1"/>
    </source>
</evidence>
<dbReference type="EMBL" id="JAYGIL010000035">
    <property type="protein sequence ID" value="MEA5405392.1"/>
    <property type="molecule type" value="Genomic_DNA"/>
</dbReference>
<proteinExistence type="predicted"/>
<reference evidence="1 2" key="1">
    <citation type="submission" date="2023-12" db="EMBL/GenBank/DDBJ databases">
        <title>Novel species of the genus Arcicella isolated from rivers.</title>
        <authorList>
            <person name="Lu H."/>
        </authorList>
    </citation>
    <scope>NUCLEOTIDE SEQUENCE [LARGE SCALE GENOMIC DNA]</scope>
    <source>
        <strain evidence="1 2">DC2W</strain>
    </source>
</reference>
<dbReference type="Proteomes" id="UP001303899">
    <property type="component" value="Unassembled WGS sequence"/>
</dbReference>
<gene>
    <name evidence="1" type="ORF">VB776_20810</name>
</gene>
<comment type="caution">
    <text evidence="1">The sequence shown here is derived from an EMBL/GenBank/DDBJ whole genome shotgun (WGS) entry which is preliminary data.</text>
</comment>
<protein>
    <submittedName>
        <fullName evidence="1">Uncharacterized protein</fullName>
    </submittedName>
</protein>
<accession>A0ABU5SA92</accession>
<organism evidence="1 2">
    <name type="scientific">Arcicella gelida</name>
    <dbReference type="NCBI Taxonomy" id="2984195"/>
    <lineage>
        <taxon>Bacteria</taxon>
        <taxon>Pseudomonadati</taxon>
        <taxon>Bacteroidota</taxon>
        <taxon>Cytophagia</taxon>
        <taxon>Cytophagales</taxon>
        <taxon>Flectobacillaceae</taxon>
        <taxon>Arcicella</taxon>
    </lineage>
</organism>
<dbReference type="RefSeq" id="WP_323260537.1">
    <property type="nucleotide sequence ID" value="NZ_JAYGIL010000035.1"/>
</dbReference>
<keyword evidence="2" id="KW-1185">Reference proteome</keyword>
<sequence length="63" mass="7278">MLTAESVEVLVTNIVEELLKGQNTYKSETDALKRKIKIGMLRTLTYQKLIRKQQLINTSQQNN</sequence>